<organism evidence="1">
    <name type="scientific">Emiliania huxleyi</name>
    <name type="common">Coccolithophore</name>
    <name type="synonym">Pontosphaera huxleyi</name>
    <dbReference type="NCBI Taxonomy" id="2903"/>
    <lineage>
        <taxon>Eukaryota</taxon>
        <taxon>Haptista</taxon>
        <taxon>Haptophyta</taxon>
        <taxon>Prymnesiophyceae</taxon>
        <taxon>Isochrysidales</taxon>
        <taxon>Noelaerhabdaceae</taxon>
        <taxon>Emiliania</taxon>
    </lineage>
</organism>
<sequence length="127" mass="12802">MALLLQPSGQGCPAEIGALARRHRNDPVSFGCVGAKGQADFLAAFGLEQASLPALVAVKPGRRARFTALQGGGGAGEGGGEGRLEASAMGAFVDAILGGSASFQRLPELPELEPPYLLGGEGGKDEI</sequence>
<evidence type="ECO:0000313" key="1">
    <source>
        <dbReference type="EMBL" id="CAE0534376.1"/>
    </source>
</evidence>
<dbReference type="EMBL" id="HBIR01010688">
    <property type="protein sequence ID" value="CAE0534376.1"/>
    <property type="molecule type" value="Transcribed_RNA"/>
</dbReference>
<dbReference type="AlphaFoldDB" id="A0A7S3RTH2"/>
<reference evidence="1" key="1">
    <citation type="submission" date="2021-01" db="EMBL/GenBank/DDBJ databases">
        <authorList>
            <person name="Corre E."/>
            <person name="Pelletier E."/>
            <person name="Niang G."/>
            <person name="Scheremetjew M."/>
            <person name="Finn R."/>
            <person name="Kale V."/>
            <person name="Holt S."/>
            <person name="Cochrane G."/>
            <person name="Meng A."/>
            <person name="Brown T."/>
            <person name="Cohen L."/>
        </authorList>
    </citation>
    <scope>NUCLEOTIDE SEQUENCE</scope>
    <source>
        <strain evidence="1">379</strain>
    </source>
</reference>
<accession>A0A7S3RTH2</accession>
<gene>
    <name evidence="1" type="ORF">EHUX00137_LOCUS7635</name>
</gene>
<name>A0A7S3RTH2_EMIHU</name>
<proteinExistence type="predicted"/>
<protein>
    <submittedName>
        <fullName evidence="1">Uncharacterized protein</fullName>
    </submittedName>
</protein>